<keyword evidence="2 5" id="KW-0689">Ribosomal protein</keyword>
<evidence type="ECO:0000256" key="1">
    <source>
        <dbReference type="ARBA" id="ARBA00008889"/>
    </source>
</evidence>
<dbReference type="Proteomes" id="UP000178606">
    <property type="component" value="Unassembled WGS sequence"/>
</dbReference>
<dbReference type="Pfam" id="PF00466">
    <property type="entry name" value="Ribosomal_L10"/>
    <property type="match status" value="1"/>
</dbReference>
<accession>A0A1F6CN28</accession>
<dbReference type="Gene3D" id="6.10.250.290">
    <property type="match status" value="1"/>
</dbReference>
<comment type="subunit">
    <text evidence="5">Part of the ribosomal stalk of the 50S ribosomal subunit. The N-terminus interacts with L11 and the large rRNA to form the base of the stalk. The C-terminus forms an elongated spine to which L12 dimers bind in a sequential fashion forming a multimeric L10(L12)X complex.</text>
</comment>
<dbReference type="InterPro" id="IPR022973">
    <property type="entry name" value="Ribosomal_uL10_bac"/>
</dbReference>
<dbReference type="EMBL" id="MFKF01000203">
    <property type="protein sequence ID" value="OGG50623.1"/>
    <property type="molecule type" value="Genomic_DNA"/>
</dbReference>
<comment type="similarity">
    <text evidence="1 5">Belongs to the universal ribosomal protein uL10 family.</text>
</comment>
<sequence length="177" mass="19142">MPTAEKEATVAKVSEIFARSKGIFLTDFSGLKVETMTDLRSRLRKASSSYLVVKNRLTAIAADRAGLSGLREYLRGPTGIVFTEDDPTPSAKILADFTKQPVPLKIKSGVVEKTLYTGPQVEQLALIPPREVLLTQVVSAIQGPLAGLAMCLNAIPQKLVGTLHALAEKRRAEEKTV</sequence>
<dbReference type="PANTHER" id="PTHR11560">
    <property type="entry name" value="39S RIBOSOMAL PROTEIN L10, MITOCHONDRIAL"/>
    <property type="match status" value="1"/>
</dbReference>
<keyword evidence="3 5" id="KW-0687">Ribonucleoprotein</keyword>
<dbReference type="NCBIfam" id="NF000955">
    <property type="entry name" value="PRK00099.1-1"/>
    <property type="match status" value="1"/>
</dbReference>
<proteinExistence type="inferred from homology"/>
<evidence type="ECO:0000256" key="3">
    <source>
        <dbReference type="ARBA" id="ARBA00023274"/>
    </source>
</evidence>
<dbReference type="GO" id="GO:0006412">
    <property type="term" value="P:translation"/>
    <property type="evidence" value="ECO:0007669"/>
    <property type="project" value="UniProtKB-UniRule"/>
</dbReference>
<dbReference type="Gene3D" id="3.30.70.1730">
    <property type="match status" value="1"/>
</dbReference>
<gene>
    <name evidence="5" type="primary">rplJ</name>
    <name evidence="6" type="ORF">A3F84_26960</name>
</gene>
<evidence type="ECO:0000313" key="6">
    <source>
        <dbReference type="EMBL" id="OGG50623.1"/>
    </source>
</evidence>
<dbReference type="AlphaFoldDB" id="A0A1F6CN28"/>
<evidence type="ECO:0000256" key="4">
    <source>
        <dbReference type="ARBA" id="ARBA00035202"/>
    </source>
</evidence>
<dbReference type="GO" id="GO:0005840">
    <property type="term" value="C:ribosome"/>
    <property type="evidence" value="ECO:0007669"/>
    <property type="project" value="UniProtKB-KW"/>
</dbReference>
<organism evidence="6 7">
    <name type="scientific">Handelsmanbacteria sp. (strain RIFCSPLOWO2_12_FULL_64_10)</name>
    <dbReference type="NCBI Taxonomy" id="1817868"/>
    <lineage>
        <taxon>Bacteria</taxon>
        <taxon>Candidatus Handelsmaniibacteriota</taxon>
    </lineage>
</organism>
<protein>
    <recommendedName>
        <fullName evidence="4 5">Large ribosomal subunit protein uL10</fullName>
    </recommendedName>
</protein>
<keyword evidence="5" id="KW-0694">RNA-binding</keyword>
<dbReference type="InterPro" id="IPR001790">
    <property type="entry name" value="Ribosomal_uL10"/>
</dbReference>
<comment type="caution">
    <text evidence="6">The sequence shown here is derived from an EMBL/GenBank/DDBJ whole genome shotgun (WGS) entry which is preliminary data.</text>
</comment>
<evidence type="ECO:0000313" key="7">
    <source>
        <dbReference type="Proteomes" id="UP000178606"/>
    </source>
</evidence>
<dbReference type="HAMAP" id="MF_00362">
    <property type="entry name" value="Ribosomal_uL10"/>
    <property type="match status" value="1"/>
</dbReference>
<comment type="function">
    <text evidence="5">Forms part of the ribosomal stalk, playing a central role in the interaction of the ribosome with GTP-bound translation factors.</text>
</comment>
<dbReference type="GO" id="GO:1990904">
    <property type="term" value="C:ribonucleoprotein complex"/>
    <property type="evidence" value="ECO:0007669"/>
    <property type="project" value="UniProtKB-KW"/>
</dbReference>
<keyword evidence="5" id="KW-0699">rRNA-binding</keyword>
<evidence type="ECO:0000256" key="5">
    <source>
        <dbReference type="HAMAP-Rule" id="MF_00362"/>
    </source>
</evidence>
<evidence type="ECO:0000256" key="2">
    <source>
        <dbReference type="ARBA" id="ARBA00022980"/>
    </source>
</evidence>
<dbReference type="CDD" id="cd05797">
    <property type="entry name" value="Ribosomal_L10"/>
    <property type="match status" value="1"/>
</dbReference>
<dbReference type="InterPro" id="IPR043141">
    <property type="entry name" value="Ribosomal_uL10-like_sf"/>
</dbReference>
<name>A0A1F6CN28_HANXR</name>
<dbReference type="GO" id="GO:0070180">
    <property type="term" value="F:large ribosomal subunit rRNA binding"/>
    <property type="evidence" value="ECO:0007669"/>
    <property type="project" value="UniProtKB-UniRule"/>
</dbReference>
<dbReference type="SUPFAM" id="SSF160369">
    <property type="entry name" value="Ribosomal protein L10-like"/>
    <property type="match status" value="1"/>
</dbReference>
<dbReference type="InterPro" id="IPR047865">
    <property type="entry name" value="Ribosomal_uL10_bac_type"/>
</dbReference>
<reference evidence="6 7" key="1">
    <citation type="journal article" date="2016" name="Nat. Commun.">
        <title>Thousands of microbial genomes shed light on interconnected biogeochemical processes in an aquifer system.</title>
        <authorList>
            <person name="Anantharaman K."/>
            <person name="Brown C.T."/>
            <person name="Hug L.A."/>
            <person name="Sharon I."/>
            <person name="Castelle C.J."/>
            <person name="Probst A.J."/>
            <person name="Thomas B.C."/>
            <person name="Singh A."/>
            <person name="Wilkins M.J."/>
            <person name="Karaoz U."/>
            <person name="Brodie E.L."/>
            <person name="Williams K.H."/>
            <person name="Hubbard S.S."/>
            <person name="Banfield J.F."/>
        </authorList>
    </citation>
    <scope>NUCLEOTIDE SEQUENCE [LARGE SCALE GENOMIC DNA]</scope>
    <source>
        <strain evidence="7">RIFCSPLOWO2_12_FULL_64_10</strain>
    </source>
</reference>